<keyword evidence="2" id="KW-1185">Reference proteome</keyword>
<comment type="caution">
    <text evidence="1">The sequence shown here is derived from an EMBL/GenBank/DDBJ whole genome shotgun (WGS) entry which is preliminary data.</text>
</comment>
<proteinExistence type="predicted"/>
<dbReference type="Proteomes" id="UP001219525">
    <property type="component" value="Unassembled WGS sequence"/>
</dbReference>
<protein>
    <submittedName>
        <fullName evidence="1">Uncharacterized protein</fullName>
    </submittedName>
</protein>
<name>A0AAD6V114_9AGAR</name>
<evidence type="ECO:0000313" key="2">
    <source>
        <dbReference type="Proteomes" id="UP001219525"/>
    </source>
</evidence>
<dbReference type="EMBL" id="JARJCW010000068">
    <property type="protein sequence ID" value="KAJ7199423.1"/>
    <property type="molecule type" value="Genomic_DNA"/>
</dbReference>
<gene>
    <name evidence="1" type="ORF">GGX14DRAFT_572801</name>
</gene>
<reference evidence="1" key="1">
    <citation type="submission" date="2023-03" db="EMBL/GenBank/DDBJ databases">
        <title>Massive genome expansion in bonnet fungi (Mycena s.s.) driven by repeated elements and novel gene families across ecological guilds.</title>
        <authorList>
            <consortium name="Lawrence Berkeley National Laboratory"/>
            <person name="Harder C.B."/>
            <person name="Miyauchi S."/>
            <person name="Viragh M."/>
            <person name="Kuo A."/>
            <person name="Thoen E."/>
            <person name="Andreopoulos B."/>
            <person name="Lu D."/>
            <person name="Skrede I."/>
            <person name="Drula E."/>
            <person name="Henrissat B."/>
            <person name="Morin E."/>
            <person name="Kohler A."/>
            <person name="Barry K."/>
            <person name="LaButti K."/>
            <person name="Morin E."/>
            <person name="Salamov A."/>
            <person name="Lipzen A."/>
            <person name="Mereny Z."/>
            <person name="Hegedus B."/>
            <person name="Baldrian P."/>
            <person name="Stursova M."/>
            <person name="Weitz H."/>
            <person name="Taylor A."/>
            <person name="Grigoriev I.V."/>
            <person name="Nagy L.G."/>
            <person name="Martin F."/>
            <person name="Kauserud H."/>
        </authorList>
    </citation>
    <scope>NUCLEOTIDE SEQUENCE</scope>
    <source>
        <strain evidence="1">9144</strain>
    </source>
</reference>
<organism evidence="1 2">
    <name type="scientific">Mycena pura</name>
    <dbReference type="NCBI Taxonomy" id="153505"/>
    <lineage>
        <taxon>Eukaryota</taxon>
        <taxon>Fungi</taxon>
        <taxon>Dikarya</taxon>
        <taxon>Basidiomycota</taxon>
        <taxon>Agaricomycotina</taxon>
        <taxon>Agaricomycetes</taxon>
        <taxon>Agaricomycetidae</taxon>
        <taxon>Agaricales</taxon>
        <taxon>Marasmiineae</taxon>
        <taxon>Mycenaceae</taxon>
        <taxon>Mycena</taxon>
    </lineage>
</organism>
<sequence length="230" mass="25590">MSRLRMTDVIVRGVENSHVTPYSPSTTFRPRAQISQRIFTQHYSRVYAWDLTWMSSLAALSLLRACSKSGWRTAGAPINGAEVAADLKPARQSRHQSLLYAVVAQRRVLLRTHALVAYPSYLPPLTTFECPYPCRATSVSNGVCVDVAALTPQHSSVYPAPHSTHPYIRACVFHREFARPCIHLNFASGSCAERLHTTLFAAQLQEVTRVCRQVGTGGKLAEHAHCRQCM</sequence>
<accession>A0AAD6V114</accession>
<evidence type="ECO:0000313" key="1">
    <source>
        <dbReference type="EMBL" id="KAJ7199423.1"/>
    </source>
</evidence>
<dbReference type="AlphaFoldDB" id="A0AAD6V114"/>